<name>A0A0F9VUS1_9ZZZZ</name>
<organism evidence="7">
    <name type="scientific">marine sediment metagenome</name>
    <dbReference type="NCBI Taxonomy" id="412755"/>
    <lineage>
        <taxon>unclassified sequences</taxon>
        <taxon>metagenomes</taxon>
        <taxon>ecological metagenomes</taxon>
    </lineage>
</organism>
<dbReference type="GO" id="GO:0015891">
    <property type="term" value="P:siderophore transport"/>
    <property type="evidence" value="ECO:0007669"/>
    <property type="project" value="InterPro"/>
</dbReference>
<dbReference type="InterPro" id="IPR003538">
    <property type="entry name" value="TonB"/>
</dbReference>
<keyword evidence="3 5" id="KW-1133">Transmembrane helix</keyword>
<gene>
    <name evidence="7" type="ORF">LCGC14_0440600</name>
</gene>
<keyword evidence="2 5" id="KW-0812">Transmembrane</keyword>
<protein>
    <recommendedName>
        <fullName evidence="6">TonB C-terminal domain-containing protein</fullName>
    </recommendedName>
</protein>
<dbReference type="InterPro" id="IPR006260">
    <property type="entry name" value="TonB/TolA_C"/>
</dbReference>
<keyword evidence="4 5" id="KW-0472">Membrane</keyword>
<dbReference type="SUPFAM" id="SSF74653">
    <property type="entry name" value="TolA/TonB C-terminal domain"/>
    <property type="match status" value="1"/>
</dbReference>
<evidence type="ECO:0000256" key="2">
    <source>
        <dbReference type="ARBA" id="ARBA00022692"/>
    </source>
</evidence>
<dbReference type="GO" id="GO:0055085">
    <property type="term" value="P:transmembrane transport"/>
    <property type="evidence" value="ECO:0007669"/>
    <property type="project" value="InterPro"/>
</dbReference>
<dbReference type="GO" id="GO:0030288">
    <property type="term" value="C:outer membrane-bounded periplasmic space"/>
    <property type="evidence" value="ECO:0007669"/>
    <property type="project" value="InterPro"/>
</dbReference>
<comment type="subcellular location">
    <subcellularLocation>
        <location evidence="1">Membrane</location>
        <topology evidence="1">Single-pass membrane protein</topology>
    </subcellularLocation>
</comment>
<dbReference type="EMBL" id="LAZR01000425">
    <property type="protein sequence ID" value="KKN69493.1"/>
    <property type="molecule type" value="Genomic_DNA"/>
</dbReference>
<sequence>MVIQTGFNWLIEQQLLLSILFCGFILLERFGLKALGSRFVYKLAWLLPAALVIANLPNAIKPLQNSNISHYLITPNQPFAHGMGISWALMYVLITAGLLIASFITHTRFVKSLQLTELTQFEGTLTTGVKTYTSQHVATPMVVGILNSKLVLPSNYNTQFDKATLALILEHENVHIKRKDNLTNALILLPTILLWFNPLAWFCYASMRRLQELTCDERVLSNKTTQQHILYSKALINCAANAPTGLMAYSHYGDKKTMLQRLTNIKHSGERSKFAKGGLLLVAASMLSGLAIAKQPEVNKTQEEHISPTIRIEPAYPIQAAQQGISGSVVLKYDIAANGKTKNISVIQSKPKDVFDKSAKEALAKWKYKASDSGFEDVLVQLDFAINSEVAPTDLIERIKVSH</sequence>
<dbReference type="NCBIfam" id="TIGR01352">
    <property type="entry name" value="tonB_Cterm"/>
    <property type="match status" value="1"/>
</dbReference>
<feature type="transmembrane region" description="Helical" evidence="5">
    <location>
        <begin position="80"/>
        <end position="104"/>
    </location>
</feature>
<evidence type="ECO:0000256" key="1">
    <source>
        <dbReference type="ARBA" id="ARBA00004167"/>
    </source>
</evidence>
<evidence type="ECO:0000313" key="7">
    <source>
        <dbReference type="EMBL" id="KKN69493.1"/>
    </source>
</evidence>
<feature type="transmembrane region" description="Helical" evidence="5">
    <location>
        <begin position="6"/>
        <end position="27"/>
    </location>
</feature>
<dbReference type="GO" id="GO:0031992">
    <property type="term" value="F:energy transducer activity"/>
    <property type="evidence" value="ECO:0007669"/>
    <property type="project" value="InterPro"/>
</dbReference>
<proteinExistence type="predicted"/>
<feature type="transmembrane region" description="Helical" evidence="5">
    <location>
        <begin position="185"/>
        <end position="207"/>
    </location>
</feature>
<dbReference type="PANTHER" id="PTHR34978">
    <property type="entry name" value="POSSIBLE SENSOR-TRANSDUCER PROTEIN BLAR"/>
    <property type="match status" value="1"/>
</dbReference>
<evidence type="ECO:0000256" key="3">
    <source>
        <dbReference type="ARBA" id="ARBA00022989"/>
    </source>
</evidence>
<feature type="transmembrane region" description="Helical" evidence="5">
    <location>
        <begin position="39"/>
        <end position="60"/>
    </location>
</feature>
<dbReference type="PANTHER" id="PTHR34978:SF3">
    <property type="entry name" value="SLR0241 PROTEIN"/>
    <property type="match status" value="1"/>
</dbReference>
<dbReference type="Gene3D" id="3.30.2420.10">
    <property type="entry name" value="TonB"/>
    <property type="match status" value="1"/>
</dbReference>
<evidence type="ECO:0000256" key="5">
    <source>
        <dbReference type="SAM" id="Phobius"/>
    </source>
</evidence>
<evidence type="ECO:0000256" key="4">
    <source>
        <dbReference type="ARBA" id="ARBA00023136"/>
    </source>
</evidence>
<reference evidence="7" key="1">
    <citation type="journal article" date="2015" name="Nature">
        <title>Complex archaea that bridge the gap between prokaryotes and eukaryotes.</title>
        <authorList>
            <person name="Spang A."/>
            <person name="Saw J.H."/>
            <person name="Jorgensen S.L."/>
            <person name="Zaremba-Niedzwiedzka K."/>
            <person name="Martijn J."/>
            <person name="Lind A.E."/>
            <person name="van Eijk R."/>
            <person name="Schleper C."/>
            <person name="Guy L."/>
            <person name="Ettema T.J."/>
        </authorList>
    </citation>
    <scope>NUCLEOTIDE SEQUENCE</scope>
</reference>
<evidence type="ECO:0000259" key="6">
    <source>
        <dbReference type="PROSITE" id="PS52015"/>
    </source>
</evidence>
<dbReference type="InterPro" id="IPR037682">
    <property type="entry name" value="TonB_C"/>
</dbReference>
<comment type="caution">
    <text evidence="7">The sequence shown here is derived from an EMBL/GenBank/DDBJ whole genome shotgun (WGS) entry which is preliminary data.</text>
</comment>
<dbReference type="AlphaFoldDB" id="A0A0F9VUS1"/>
<dbReference type="Pfam" id="PF05569">
    <property type="entry name" value="Peptidase_M56"/>
    <property type="match status" value="1"/>
</dbReference>
<accession>A0A0F9VUS1</accession>
<dbReference type="GO" id="GO:0016020">
    <property type="term" value="C:membrane"/>
    <property type="evidence" value="ECO:0007669"/>
    <property type="project" value="UniProtKB-SubCell"/>
</dbReference>
<dbReference type="CDD" id="cd07341">
    <property type="entry name" value="M56_BlaR1_MecR1_like"/>
    <property type="match status" value="1"/>
</dbReference>
<dbReference type="PRINTS" id="PR01374">
    <property type="entry name" value="TONBPROTEIN"/>
</dbReference>
<dbReference type="InterPro" id="IPR008756">
    <property type="entry name" value="Peptidase_M56"/>
</dbReference>
<feature type="domain" description="TonB C-terminal" evidence="6">
    <location>
        <begin position="301"/>
        <end position="393"/>
    </location>
</feature>
<dbReference type="PROSITE" id="PS52015">
    <property type="entry name" value="TONB_CTD"/>
    <property type="match status" value="1"/>
</dbReference>
<dbReference type="Pfam" id="PF03544">
    <property type="entry name" value="TonB_C"/>
    <property type="match status" value="1"/>
</dbReference>
<dbReference type="InterPro" id="IPR052173">
    <property type="entry name" value="Beta-lactam_resp_regulator"/>
</dbReference>